<dbReference type="EMBL" id="CADCUC010000432">
    <property type="protein sequence ID" value="CAA9346138.1"/>
    <property type="molecule type" value="Genomic_DNA"/>
</dbReference>
<organism evidence="2">
    <name type="scientific">uncultured Microvirga sp</name>
    <dbReference type="NCBI Taxonomy" id="412392"/>
    <lineage>
        <taxon>Bacteria</taxon>
        <taxon>Pseudomonadati</taxon>
        <taxon>Pseudomonadota</taxon>
        <taxon>Alphaproteobacteria</taxon>
        <taxon>Hyphomicrobiales</taxon>
        <taxon>Methylobacteriaceae</taxon>
        <taxon>Microvirga</taxon>
        <taxon>environmental samples</taxon>
    </lineage>
</organism>
<dbReference type="AlphaFoldDB" id="A0A6J4M035"/>
<dbReference type="InterPro" id="IPR017853">
    <property type="entry name" value="GH"/>
</dbReference>
<protein>
    <submittedName>
        <fullName evidence="2">GH148</fullName>
    </submittedName>
</protein>
<reference evidence="2" key="1">
    <citation type="submission" date="2020-02" db="EMBL/GenBank/DDBJ databases">
        <authorList>
            <person name="Meier V. D."/>
        </authorList>
    </citation>
    <scope>NUCLEOTIDE SEQUENCE</scope>
    <source>
        <strain evidence="2">AVDCRST_MAG90</strain>
    </source>
</reference>
<proteinExistence type="predicted"/>
<dbReference type="Gene3D" id="3.20.20.80">
    <property type="entry name" value="Glycosidases"/>
    <property type="match status" value="1"/>
</dbReference>
<feature type="region of interest" description="Disordered" evidence="1">
    <location>
        <begin position="513"/>
        <end position="532"/>
    </location>
</feature>
<dbReference type="SUPFAM" id="SSF51445">
    <property type="entry name" value="(Trans)glycosidases"/>
    <property type="match status" value="1"/>
</dbReference>
<gene>
    <name evidence="2" type="ORF">AVDCRST_MAG90-2178</name>
</gene>
<name>A0A6J4M035_9HYPH</name>
<sequence>GVIGGLAAVPAPLAAEWLTVPDESLVVARGSALDFSGLSAPGPAGVAGRVIVGASGALSFAQAPDRRARLNCASIAWSPATGGFPDHRTADLYAEQLRIHGYNLVRFHYVEATLMTDRKGDFDFDPEALDRFRYFLAALKRQGIYWVFDVLTSPNGARGDVFPHRWVEKHDLKLEVYVDDGARRHWRRLAETLLGAVNPHTGIRPLDDPALALVVLANENGLEFLSLLQSRKTGQAYPDKLRPAFNAWLRKTYPNEGALKAAWGGLETGESLGAGTVHFPRDRFDPGPRMRDKQRFFLDLEAETFGWMERELRSLGYRGLVTSYNNWGSTAADLTRGQLSVVARHGYFDEVLGYEPGESITQRSSLDDEAGYVRSLAAARWLGRPFVVTEYGHPFWNRFRREAGLVLPAYAALQGWDFVCRHAEGAIDLSTRQSAPRKRQLTPYGIGLDPVARAGETLAALLFHRGDVAPARGVAAIPLGGERDLVDQGQGDWPADLTTVGLMTKLGLVAPPAEASTGSPRLVLTPAASEPQ</sequence>
<accession>A0A6J4M035</accession>
<feature type="non-terminal residue" evidence="2">
    <location>
        <position position="532"/>
    </location>
</feature>
<feature type="non-terminal residue" evidence="2">
    <location>
        <position position="1"/>
    </location>
</feature>
<evidence type="ECO:0000256" key="1">
    <source>
        <dbReference type="SAM" id="MobiDB-lite"/>
    </source>
</evidence>
<evidence type="ECO:0000313" key="2">
    <source>
        <dbReference type="EMBL" id="CAA9346138.1"/>
    </source>
</evidence>